<dbReference type="RefSeq" id="WP_149266728.1">
    <property type="nucleotide sequence ID" value="NZ_VFJB01000006.1"/>
</dbReference>
<dbReference type="Proteomes" id="UP000322876">
    <property type="component" value="Unassembled WGS sequence"/>
</dbReference>
<name>A0A5A8F6X2_9BACT</name>
<evidence type="ECO:0000313" key="3">
    <source>
        <dbReference type="Proteomes" id="UP000322876"/>
    </source>
</evidence>
<dbReference type="PANTHER" id="PTHR35024">
    <property type="entry name" value="HYPOTHETICAL CYTOSOLIC PROTEIN"/>
    <property type="match status" value="1"/>
</dbReference>
<organism evidence="2 3">
    <name type="scientific">Deferribacter autotrophicus</name>
    <dbReference type="NCBI Taxonomy" id="500465"/>
    <lineage>
        <taxon>Bacteria</taxon>
        <taxon>Pseudomonadati</taxon>
        <taxon>Deferribacterota</taxon>
        <taxon>Deferribacteres</taxon>
        <taxon>Deferribacterales</taxon>
        <taxon>Deferribacteraceae</taxon>
        <taxon>Deferribacter</taxon>
    </lineage>
</organism>
<dbReference type="Pfam" id="PF04519">
    <property type="entry name" value="Bactofilin"/>
    <property type="match status" value="1"/>
</dbReference>
<comment type="similarity">
    <text evidence="1">Belongs to the bactofilin family.</text>
</comment>
<reference evidence="2 3" key="1">
    <citation type="submission" date="2019-06" db="EMBL/GenBank/DDBJ databases">
        <title>Genomic insights into carbon and energy metabolism of Deferribacter autotrophicus revealed new metabolic traits in the phylum Deferribacteres.</title>
        <authorList>
            <person name="Slobodkin A.I."/>
            <person name="Slobodkina G.B."/>
            <person name="Allioux M."/>
            <person name="Alain K."/>
            <person name="Jebbar M."/>
            <person name="Shadrin V."/>
            <person name="Kublanov I.V."/>
            <person name="Toshchakov S.V."/>
            <person name="Bonch-Osmolovskaya E.A."/>
        </authorList>
    </citation>
    <scope>NUCLEOTIDE SEQUENCE [LARGE SCALE GENOMIC DNA]</scope>
    <source>
        <strain evidence="2 3">SL50</strain>
    </source>
</reference>
<dbReference type="EMBL" id="VFJB01000006">
    <property type="protein sequence ID" value="KAA0257755.1"/>
    <property type="molecule type" value="Genomic_DNA"/>
</dbReference>
<protein>
    <submittedName>
        <fullName evidence="2">Polymer-forming cytoskeletal protein</fullName>
    </submittedName>
</protein>
<keyword evidence="3" id="KW-1185">Reference proteome</keyword>
<dbReference type="AlphaFoldDB" id="A0A5A8F6X2"/>
<dbReference type="PANTHER" id="PTHR35024:SF4">
    <property type="entry name" value="POLYMER-FORMING CYTOSKELETAL PROTEIN"/>
    <property type="match status" value="1"/>
</dbReference>
<evidence type="ECO:0000256" key="1">
    <source>
        <dbReference type="ARBA" id="ARBA00044755"/>
    </source>
</evidence>
<dbReference type="InterPro" id="IPR007607">
    <property type="entry name" value="BacA/B"/>
</dbReference>
<accession>A0A5A8F6X2</accession>
<dbReference type="OrthoDB" id="9789407at2"/>
<evidence type="ECO:0000313" key="2">
    <source>
        <dbReference type="EMBL" id="KAA0257755.1"/>
    </source>
</evidence>
<proteinExistence type="inferred from homology"/>
<comment type="caution">
    <text evidence="2">The sequence shown here is derived from an EMBL/GenBank/DDBJ whole genome shotgun (WGS) entry which is preliminary data.</text>
</comment>
<gene>
    <name evidence="2" type="ORF">FHQ18_08415</name>
</gene>
<sequence>MIKGGKQESNTINAFLGKNTKFEGTLIFDGLVRIDGEFEGEVKSSDTFVVAETGKVKANVEAGVVKISGFFDGNIIAKNKVELYKPAIVKGTIKTPSLIIEDGVTFNGSCEMGKDINNIEKKLEESKK</sequence>